<keyword evidence="2" id="KW-1185">Reference proteome</keyword>
<dbReference type="Proteomes" id="UP000693970">
    <property type="component" value="Unassembled WGS sequence"/>
</dbReference>
<gene>
    <name evidence="1" type="ORF">IV203_009263</name>
</gene>
<evidence type="ECO:0000313" key="2">
    <source>
        <dbReference type="Proteomes" id="UP000693970"/>
    </source>
</evidence>
<comment type="caution">
    <text evidence="1">The sequence shown here is derived from an EMBL/GenBank/DDBJ whole genome shotgun (WGS) entry which is preliminary data.</text>
</comment>
<dbReference type="EMBL" id="JAGRRH010000017">
    <property type="protein sequence ID" value="KAG7353214.1"/>
    <property type="molecule type" value="Genomic_DNA"/>
</dbReference>
<reference evidence="1" key="1">
    <citation type="journal article" date="2021" name="Sci. Rep.">
        <title>Diploid genomic architecture of Nitzschia inconspicua, an elite biomass production diatom.</title>
        <authorList>
            <person name="Oliver A."/>
            <person name="Podell S."/>
            <person name="Pinowska A."/>
            <person name="Traller J.C."/>
            <person name="Smith S.R."/>
            <person name="McClure R."/>
            <person name="Beliaev A."/>
            <person name="Bohutskyi P."/>
            <person name="Hill E.A."/>
            <person name="Rabines A."/>
            <person name="Zheng H."/>
            <person name="Allen L.Z."/>
            <person name="Kuo A."/>
            <person name="Grigoriev I.V."/>
            <person name="Allen A.E."/>
            <person name="Hazlebeck D."/>
            <person name="Allen E.E."/>
        </authorList>
    </citation>
    <scope>NUCLEOTIDE SEQUENCE</scope>
    <source>
        <strain evidence="1">Hildebrandi</strain>
    </source>
</reference>
<accession>A0A9K3L134</accession>
<name>A0A9K3L134_9STRA</name>
<reference evidence="1" key="2">
    <citation type="submission" date="2021-04" db="EMBL/GenBank/DDBJ databases">
        <authorList>
            <person name="Podell S."/>
        </authorList>
    </citation>
    <scope>NUCLEOTIDE SEQUENCE</scope>
    <source>
        <strain evidence="1">Hildebrandi</strain>
    </source>
</reference>
<protein>
    <submittedName>
        <fullName evidence="1">Uncharacterized protein</fullName>
    </submittedName>
</protein>
<proteinExistence type="predicted"/>
<evidence type="ECO:0000313" key="1">
    <source>
        <dbReference type="EMBL" id="KAG7353214.1"/>
    </source>
</evidence>
<dbReference type="AlphaFoldDB" id="A0A9K3L134"/>
<organism evidence="1 2">
    <name type="scientific">Nitzschia inconspicua</name>
    <dbReference type="NCBI Taxonomy" id="303405"/>
    <lineage>
        <taxon>Eukaryota</taxon>
        <taxon>Sar</taxon>
        <taxon>Stramenopiles</taxon>
        <taxon>Ochrophyta</taxon>
        <taxon>Bacillariophyta</taxon>
        <taxon>Bacillariophyceae</taxon>
        <taxon>Bacillariophycidae</taxon>
        <taxon>Bacillariales</taxon>
        <taxon>Bacillariaceae</taxon>
        <taxon>Nitzschia</taxon>
    </lineage>
</organism>
<sequence>MNERPDSIAVVSGADFFGPGITNLSFLGDTFTKAIVSGSSTGPLLIGSCKICMTFASRKISPTRKLYVAGTDSRADGRFWICPHSIKSKTTQEIPNDIARIASIHKTPKILIMHGWIIRTMGLVDSFIKEMVEMLPIWQQDYTADDSEVFGVEPTTSDVALKETSTRSPSR</sequence>